<dbReference type="EMBL" id="HBGU01067298">
    <property type="protein sequence ID" value="CAD9527355.1"/>
    <property type="molecule type" value="Transcribed_RNA"/>
</dbReference>
<sequence>MIATRISPRHRRGSRPPSLRGLHWRLTFKIAGEMHTTTQMYEIEIPGGVYPGQAFQASVGGQMMLITCPENVAAGSTIQVAGPSLNAPTVAGVPVSSTNGLMGDPIAAGQPVPQVMMGSLGGLGSHPHVMMGSLGGHHGPEVAYVEVDEITPSGWLCLIVGCFACPGLNLLGLCMRERRLVPVSHMHY</sequence>
<dbReference type="AlphaFoldDB" id="A0A7S2N946"/>
<organism evidence="1">
    <name type="scientific">Haptolina brevifila</name>
    <dbReference type="NCBI Taxonomy" id="156173"/>
    <lineage>
        <taxon>Eukaryota</taxon>
        <taxon>Haptista</taxon>
        <taxon>Haptophyta</taxon>
        <taxon>Prymnesiophyceae</taxon>
        <taxon>Prymnesiales</taxon>
        <taxon>Prymnesiaceae</taxon>
        <taxon>Haptolina</taxon>
    </lineage>
</organism>
<accession>A0A7S2N946</accession>
<proteinExistence type="predicted"/>
<protein>
    <submittedName>
        <fullName evidence="1">Uncharacterized protein</fullName>
    </submittedName>
</protein>
<reference evidence="1" key="1">
    <citation type="submission" date="2021-01" db="EMBL/GenBank/DDBJ databases">
        <authorList>
            <person name="Corre E."/>
            <person name="Pelletier E."/>
            <person name="Niang G."/>
            <person name="Scheremetjew M."/>
            <person name="Finn R."/>
            <person name="Kale V."/>
            <person name="Holt S."/>
            <person name="Cochrane G."/>
            <person name="Meng A."/>
            <person name="Brown T."/>
            <person name="Cohen L."/>
        </authorList>
    </citation>
    <scope>NUCLEOTIDE SEQUENCE</scope>
    <source>
        <strain evidence="1">UTEX LB 985</strain>
    </source>
</reference>
<name>A0A7S2N946_9EUKA</name>
<evidence type="ECO:0000313" key="1">
    <source>
        <dbReference type="EMBL" id="CAD9527355.1"/>
    </source>
</evidence>
<gene>
    <name evidence="1" type="ORF">CBRE1094_LOCUS36684</name>
</gene>